<keyword evidence="11" id="KW-0229">DNA integration</keyword>
<sequence length="722" mass="80900">LNILQRAGDQSQNMTQFLITLQSTINTIKNQLGPVTEDNLMAVLYYLYAPSYQQQITQALDTQKAENPDIPIYCDDILDIIRQLGSCKQTNTIPTEQGQISRMESGSNQKNGKKNKGPSPKQASQSSSRTALTSADRPIEWKKKWLTNEYPCYFCCQVGHWADTCPERLSAQRRHPVPTKNTASVASLSTIPMLEEGEALLDSGATHLVVGSSSLFTDLKATDMILSVASHHKFPVDGVGDVILNTRGGALELRDVLLSQQPMVYTYYPHGCIKNSPIYISSLSNNNHPPVPPISLSSTSPDTLPSNTSPCRLWHQRIRHLSLRNIKRLLQFNAVTGLPTLPSTNLDICHPCSIDKSQHRPLKTPSRNLVKAPGDVILADLIGPLPEGVGTAKYALLIQDSFSRLTAIVPLGDKSEAKSQLKAWILRFNNSTNYHVKCLRTDNGSEFKNNFLDTFTSANGIIQEYSIRYEHHQNGQIERTNRTIGEMARTCLLEANLPAHLWPYAFKHAVWIFNRVLHLNETKTPYELVSGLKPSLLLLRTFGAKGFIYDPLFRKDLTGQAIVGYNLGITPDSKGWAFWVPEKNSIVWCASVKFDEFSFYNAPPKTIPAIHDIQVENLFDPGTINELQKQDAVIQTLSALSPMEHLLPITYDEAIRSVEADKWREAINEELLSMKEEDVFKVCTMTDALKHVTPKDILSTKWVFAKKTKPDRHKARLVARGY</sequence>
<evidence type="ECO:0000256" key="10">
    <source>
        <dbReference type="ARBA" id="ARBA00022884"/>
    </source>
</evidence>
<dbReference type="Pfam" id="PF13976">
    <property type="entry name" value="gag_pre-integrs"/>
    <property type="match status" value="1"/>
</dbReference>
<dbReference type="GO" id="GO:0015074">
    <property type="term" value="P:DNA integration"/>
    <property type="evidence" value="ECO:0007669"/>
    <property type="project" value="UniProtKB-KW"/>
</dbReference>
<evidence type="ECO:0000256" key="6">
    <source>
        <dbReference type="ARBA" id="ARBA00022723"/>
    </source>
</evidence>
<dbReference type="AlphaFoldDB" id="A0A9Q3FHE4"/>
<keyword evidence="10" id="KW-0694">RNA-binding</keyword>
<evidence type="ECO:0000256" key="11">
    <source>
        <dbReference type="ARBA" id="ARBA00022908"/>
    </source>
</evidence>
<dbReference type="InterPro" id="IPR036875">
    <property type="entry name" value="Znf_CCHC_sf"/>
</dbReference>
<dbReference type="SUPFAM" id="SSF57756">
    <property type="entry name" value="Retrovirus zinc finger-like domains"/>
    <property type="match status" value="1"/>
</dbReference>
<accession>A0A9Q3FHE4</accession>
<dbReference type="PROSITE" id="PS50994">
    <property type="entry name" value="INTEGRASE"/>
    <property type="match status" value="1"/>
</dbReference>
<dbReference type="PANTHER" id="PTHR42648">
    <property type="entry name" value="TRANSPOSASE, PUTATIVE-RELATED"/>
    <property type="match status" value="1"/>
</dbReference>
<dbReference type="GO" id="GO:0032196">
    <property type="term" value="P:transposition"/>
    <property type="evidence" value="ECO:0007669"/>
    <property type="project" value="UniProtKB-KW"/>
</dbReference>
<feature type="compositionally biased region" description="Polar residues" evidence="18">
    <location>
        <begin position="123"/>
        <end position="133"/>
    </location>
</feature>
<dbReference type="GO" id="GO:0006508">
    <property type="term" value="P:proteolysis"/>
    <property type="evidence" value="ECO:0007669"/>
    <property type="project" value="InterPro"/>
</dbReference>
<reference evidence="21" key="1">
    <citation type="submission" date="2021-03" db="EMBL/GenBank/DDBJ databases">
        <title>Draft genome sequence of rust myrtle Austropuccinia psidii MF-1, a brazilian biotype.</title>
        <authorList>
            <person name="Quecine M.C."/>
            <person name="Pachon D.M.R."/>
            <person name="Bonatelli M.L."/>
            <person name="Correr F.H."/>
            <person name="Franceschini L.M."/>
            <person name="Leite T.F."/>
            <person name="Margarido G.R.A."/>
            <person name="Almeida C.A."/>
            <person name="Ferrarezi J.A."/>
            <person name="Labate C.A."/>
        </authorList>
    </citation>
    <scope>NUCLEOTIDE SEQUENCE</scope>
    <source>
        <strain evidence="21">MF-1</strain>
    </source>
</reference>
<name>A0A9Q3FHE4_9BASI</name>
<keyword evidence="4" id="KW-0548">Nucleotidyltransferase</keyword>
<evidence type="ECO:0000256" key="16">
    <source>
        <dbReference type="ARBA" id="ARBA00049244"/>
    </source>
</evidence>
<evidence type="ECO:0000256" key="1">
    <source>
        <dbReference type="ARBA" id="ARBA00022578"/>
    </source>
</evidence>
<dbReference type="GO" id="GO:0003887">
    <property type="term" value="F:DNA-directed DNA polymerase activity"/>
    <property type="evidence" value="ECO:0007669"/>
    <property type="project" value="UniProtKB-KW"/>
</dbReference>
<evidence type="ECO:0000313" key="22">
    <source>
        <dbReference type="Proteomes" id="UP000765509"/>
    </source>
</evidence>
<dbReference type="PROSITE" id="PS00141">
    <property type="entry name" value="ASP_PROTEASE"/>
    <property type="match status" value="1"/>
</dbReference>
<keyword evidence="7" id="KW-0255">Endonuclease</keyword>
<proteinExistence type="predicted"/>
<dbReference type="GO" id="GO:0004519">
    <property type="term" value="F:endonuclease activity"/>
    <property type="evidence" value="ECO:0007669"/>
    <property type="project" value="UniProtKB-KW"/>
</dbReference>
<evidence type="ECO:0000256" key="17">
    <source>
        <dbReference type="PROSITE-ProRule" id="PRU00047"/>
    </source>
</evidence>
<dbReference type="InterPro" id="IPR001969">
    <property type="entry name" value="Aspartic_peptidase_AS"/>
</dbReference>
<evidence type="ECO:0000256" key="18">
    <source>
        <dbReference type="SAM" id="MobiDB-lite"/>
    </source>
</evidence>
<dbReference type="Proteomes" id="UP000765509">
    <property type="component" value="Unassembled WGS sequence"/>
</dbReference>
<comment type="catalytic activity">
    <reaction evidence="16">
        <text>DNA(n) + a 2'-deoxyribonucleoside 5'-triphosphate = DNA(n+1) + diphosphate</text>
        <dbReference type="Rhea" id="RHEA:22508"/>
        <dbReference type="Rhea" id="RHEA-COMP:17339"/>
        <dbReference type="Rhea" id="RHEA-COMP:17340"/>
        <dbReference type="ChEBI" id="CHEBI:33019"/>
        <dbReference type="ChEBI" id="CHEBI:61560"/>
        <dbReference type="ChEBI" id="CHEBI:173112"/>
        <dbReference type="EC" id="2.7.7.7"/>
    </reaction>
</comment>
<gene>
    <name evidence="21" type="ORF">O181_076717</name>
</gene>
<evidence type="ECO:0000256" key="8">
    <source>
        <dbReference type="ARBA" id="ARBA00022801"/>
    </source>
</evidence>
<dbReference type="OrthoDB" id="2518128at2759"/>
<organism evidence="21 22">
    <name type="scientific">Austropuccinia psidii MF-1</name>
    <dbReference type="NCBI Taxonomy" id="1389203"/>
    <lineage>
        <taxon>Eukaryota</taxon>
        <taxon>Fungi</taxon>
        <taxon>Dikarya</taxon>
        <taxon>Basidiomycota</taxon>
        <taxon>Pucciniomycotina</taxon>
        <taxon>Pucciniomycetes</taxon>
        <taxon>Pucciniales</taxon>
        <taxon>Sphaerophragmiaceae</taxon>
        <taxon>Austropuccinia</taxon>
    </lineage>
</organism>
<dbReference type="GO" id="GO:0006310">
    <property type="term" value="P:DNA recombination"/>
    <property type="evidence" value="ECO:0007669"/>
    <property type="project" value="UniProtKB-KW"/>
</dbReference>
<feature type="compositionally biased region" description="Polar residues" evidence="18">
    <location>
        <begin position="92"/>
        <end position="104"/>
    </location>
</feature>
<keyword evidence="17" id="KW-0862">Zinc</keyword>
<comment type="caution">
    <text evidence="21">The sequence shown here is derived from an EMBL/GenBank/DDBJ whole genome shotgun (WGS) entry which is preliminary data.</text>
</comment>
<dbReference type="EMBL" id="AVOT02041633">
    <property type="protein sequence ID" value="MBW0537002.1"/>
    <property type="molecule type" value="Genomic_DNA"/>
</dbReference>
<dbReference type="GO" id="GO:0008270">
    <property type="term" value="F:zinc ion binding"/>
    <property type="evidence" value="ECO:0007669"/>
    <property type="project" value="UniProtKB-KW"/>
</dbReference>
<evidence type="ECO:0000256" key="9">
    <source>
        <dbReference type="ARBA" id="ARBA00022842"/>
    </source>
</evidence>
<evidence type="ECO:0000256" key="5">
    <source>
        <dbReference type="ARBA" id="ARBA00022722"/>
    </source>
</evidence>
<dbReference type="GO" id="GO:0006397">
    <property type="term" value="P:mRNA processing"/>
    <property type="evidence" value="ECO:0007669"/>
    <property type="project" value="UniProtKB-KW"/>
</dbReference>
<feature type="domain" description="Integrase catalytic" evidence="20">
    <location>
        <begin position="369"/>
        <end position="533"/>
    </location>
</feature>
<evidence type="ECO:0000256" key="3">
    <source>
        <dbReference type="ARBA" id="ARBA00022679"/>
    </source>
</evidence>
<evidence type="ECO:0000259" key="19">
    <source>
        <dbReference type="PROSITE" id="PS50158"/>
    </source>
</evidence>
<evidence type="ECO:0000256" key="12">
    <source>
        <dbReference type="ARBA" id="ARBA00022918"/>
    </source>
</evidence>
<keyword evidence="9" id="KW-0460">Magnesium</keyword>
<dbReference type="GO" id="GO:0004190">
    <property type="term" value="F:aspartic-type endopeptidase activity"/>
    <property type="evidence" value="ECO:0007669"/>
    <property type="project" value="InterPro"/>
</dbReference>
<evidence type="ECO:0000256" key="14">
    <source>
        <dbReference type="ARBA" id="ARBA00023172"/>
    </source>
</evidence>
<evidence type="ECO:0000259" key="20">
    <source>
        <dbReference type="PROSITE" id="PS50994"/>
    </source>
</evidence>
<evidence type="ECO:0000256" key="2">
    <source>
        <dbReference type="ARBA" id="ARBA00022664"/>
    </source>
</evidence>
<dbReference type="InterPro" id="IPR025724">
    <property type="entry name" value="GAG-pre-integrase_dom"/>
</dbReference>
<protein>
    <recommendedName>
        <fullName evidence="23">Integrase catalytic domain-containing protein</fullName>
    </recommendedName>
</protein>
<dbReference type="InterPro" id="IPR001584">
    <property type="entry name" value="Integrase_cat-core"/>
</dbReference>
<dbReference type="Gene3D" id="3.30.420.10">
    <property type="entry name" value="Ribonuclease H-like superfamily/Ribonuclease H"/>
    <property type="match status" value="1"/>
</dbReference>
<keyword evidence="1" id="KW-0815">Transposition</keyword>
<evidence type="ECO:0000256" key="15">
    <source>
        <dbReference type="ARBA" id="ARBA00048173"/>
    </source>
</evidence>
<evidence type="ECO:0000256" key="13">
    <source>
        <dbReference type="ARBA" id="ARBA00022932"/>
    </source>
</evidence>
<feature type="non-terminal residue" evidence="21">
    <location>
        <position position="1"/>
    </location>
</feature>
<keyword evidence="14" id="KW-0233">DNA recombination</keyword>
<keyword evidence="6" id="KW-0479">Metal-binding</keyword>
<keyword evidence="8" id="KW-0378">Hydrolase</keyword>
<dbReference type="GO" id="GO:0003723">
    <property type="term" value="F:RNA binding"/>
    <property type="evidence" value="ECO:0007669"/>
    <property type="project" value="UniProtKB-KW"/>
</dbReference>
<keyword evidence="13" id="KW-0239">DNA-directed DNA polymerase</keyword>
<feature type="domain" description="CCHC-type" evidence="19">
    <location>
        <begin position="152"/>
        <end position="167"/>
    </location>
</feature>
<comment type="catalytic activity">
    <reaction evidence="15">
        <text>DNA(n) + a 2'-deoxyribonucleoside 5'-triphosphate = DNA(n+1) + diphosphate</text>
        <dbReference type="Rhea" id="RHEA:22508"/>
        <dbReference type="Rhea" id="RHEA-COMP:17339"/>
        <dbReference type="Rhea" id="RHEA-COMP:17340"/>
        <dbReference type="ChEBI" id="CHEBI:33019"/>
        <dbReference type="ChEBI" id="CHEBI:61560"/>
        <dbReference type="ChEBI" id="CHEBI:173112"/>
        <dbReference type="EC" id="2.7.7.49"/>
    </reaction>
</comment>
<dbReference type="InterPro" id="IPR001878">
    <property type="entry name" value="Znf_CCHC"/>
</dbReference>
<keyword evidence="5" id="KW-0540">Nuclease</keyword>
<keyword evidence="2" id="KW-0507">mRNA processing</keyword>
<evidence type="ECO:0000256" key="4">
    <source>
        <dbReference type="ARBA" id="ARBA00022695"/>
    </source>
</evidence>
<dbReference type="InterPro" id="IPR039537">
    <property type="entry name" value="Retrotran_Ty1/copia-like"/>
</dbReference>
<keyword evidence="3" id="KW-0808">Transferase</keyword>
<dbReference type="InterPro" id="IPR012337">
    <property type="entry name" value="RNaseH-like_sf"/>
</dbReference>
<evidence type="ECO:0000313" key="21">
    <source>
        <dbReference type="EMBL" id="MBW0537002.1"/>
    </source>
</evidence>
<dbReference type="GO" id="GO:0005634">
    <property type="term" value="C:nucleus"/>
    <property type="evidence" value="ECO:0007669"/>
    <property type="project" value="UniProtKB-ARBA"/>
</dbReference>
<dbReference type="GO" id="GO:0003964">
    <property type="term" value="F:RNA-directed DNA polymerase activity"/>
    <property type="evidence" value="ECO:0007669"/>
    <property type="project" value="UniProtKB-KW"/>
</dbReference>
<evidence type="ECO:0000256" key="7">
    <source>
        <dbReference type="ARBA" id="ARBA00022759"/>
    </source>
</evidence>
<feature type="region of interest" description="Disordered" evidence="18">
    <location>
        <begin position="92"/>
        <end position="135"/>
    </location>
</feature>
<dbReference type="InterPro" id="IPR036397">
    <property type="entry name" value="RNaseH_sf"/>
</dbReference>
<dbReference type="SUPFAM" id="SSF53098">
    <property type="entry name" value="Ribonuclease H-like"/>
    <property type="match status" value="1"/>
</dbReference>
<keyword evidence="17" id="KW-0863">Zinc-finger</keyword>
<keyword evidence="22" id="KW-1185">Reference proteome</keyword>
<evidence type="ECO:0008006" key="23">
    <source>
        <dbReference type="Google" id="ProtNLM"/>
    </source>
</evidence>
<keyword evidence="12" id="KW-0695">RNA-directed DNA polymerase</keyword>
<dbReference type="PROSITE" id="PS50158">
    <property type="entry name" value="ZF_CCHC"/>
    <property type="match status" value="1"/>
</dbReference>
<dbReference type="PANTHER" id="PTHR42648:SF11">
    <property type="entry name" value="TRANSPOSON TY4-P GAG-POL POLYPROTEIN"/>
    <property type="match status" value="1"/>
</dbReference>